<comment type="caution">
    <text evidence="11">The sequence shown here is derived from an EMBL/GenBank/DDBJ whole genome shotgun (WGS) entry which is preliminary data.</text>
</comment>
<accession>A0ABP9S786</accession>
<dbReference type="InterPro" id="IPR011527">
    <property type="entry name" value="ABC1_TM_dom"/>
</dbReference>
<evidence type="ECO:0000313" key="11">
    <source>
        <dbReference type="EMBL" id="GAA5192044.1"/>
    </source>
</evidence>
<protein>
    <submittedName>
        <fullName evidence="11">NHLP bacteriocin export ABC transporter permease/ATPase subunit</fullName>
    </submittedName>
</protein>
<gene>
    <name evidence="11" type="ORF">GCM10023322_50780</name>
</gene>
<dbReference type="InterPro" id="IPR039421">
    <property type="entry name" value="Type_1_exporter"/>
</dbReference>
<feature type="transmembrane region" description="Helical" evidence="8">
    <location>
        <begin position="656"/>
        <end position="678"/>
    </location>
</feature>
<dbReference type="Gene3D" id="3.40.50.300">
    <property type="entry name" value="P-loop containing nucleotide triphosphate hydrolases"/>
    <property type="match status" value="1"/>
</dbReference>
<evidence type="ECO:0000256" key="3">
    <source>
        <dbReference type="ARBA" id="ARBA00022741"/>
    </source>
</evidence>
<reference evidence="12" key="1">
    <citation type="journal article" date="2019" name="Int. J. Syst. Evol. Microbiol.">
        <title>The Global Catalogue of Microorganisms (GCM) 10K type strain sequencing project: providing services to taxonomists for standard genome sequencing and annotation.</title>
        <authorList>
            <consortium name="The Broad Institute Genomics Platform"/>
            <consortium name="The Broad Institute Genome Sequencing Center for Infectious Disease"/>
            <person name="Wu L."/>
            <person name="Ma J."/>
        </authorList>
    </citation>
    <scope>NUCLEOTIDE SEQUENCE [LARGE SCALE GENOMIC DNA]</scope>
    <source>
        <strain evidence="12">JCM 18304</strain>
    </source>
</reference>
<comment type="subcellular location">
    <subcellularLocation>
        <location evidence="1">Cell membrane</location>
        <topology evidence="1">Multi-pass membrane protein</topology>
    </subcellularLocation>
</comment>
<feature type="domain" description="ABC transporter" evidence="9">
    <location>
        <begin position="748"/>
        <end position="979"/>
    </location>
</feature>
<evidence type="ECO:0000256" key="4">
    <source>
        <dbReference type="ARBA" id="ARBA00022840"/>
    </source>
</evidence>
<dbReference type="InterPro" id="IPR003439">
    <property type="entry name" value="ABC_transporter-like_ATP-bd"/>
</dbReference>
<sequence>MNEGSAISTTSAEPRKMPGEVSEWATRVGRPVGGVAGQTIVFDGSDVLYVVLNGYIDVFTARLNRLGQPHGRWREVCRLEKGSVVPSIADRSGSRLVARIGEDTRLAMIRPVDFESADGQVDRSQSRTSKGLAAALDRTLGTLADAWRSALPPREFEPIYATVQLKAGQDARPVSDAIWLRVREGDVRYGEHISGSHGPGSLLYVRRLDWLVVETDCELEPVSTLDLLVGGGIWGALSAHMMRLMEAADLRILESEEEERGALRRRAEAAHAHIEAVADRIEQVFDDRGLVQVSDVREDDPMLGALRLVGRQIGLEIKAPLTGVGGGKPERQLARILHANHAHSREVLLTGRWWKTDSGPFVLLRKNRKPAAALRTGNRYYLVDPTGAERPVPIDEKVAKGIAQTGYQIYPVLSNDVTTTGKLFRFGLSGHGGDMSRILALVLLSGAVGLAVPVLTGKVLGGFVAMAEGQMILVGSAAVMVAAVVMGVLGIVVNLSVLKLIGRVLGRMQTAVWGKLLALPVGFFRNTEAGALTRSVLGVHYSQEALAGALSVAFISMVGASLNLILIGFYSPPLALVVLALVVFAFAVTWRVGRRSSEVQAEIHESEKRSSALMLQLLTSVPKIRVTATEDRLLRLWSGMQVDNTRLKLKLRTSQNALLTFNVGYPLACTTLLFWLVGGPWKGHIDTSEFLTILTATNLLIAAVMQMTSTALIAVPIVPMLRDVETVLTEPAETHAGSVDPGELSGQVTVSEVSFRYGDGPLILDNVSLTIDPGQFVAIVGGSGSGKSTLLRLILGFEKPLRGAVTFDGLDLAELDVRAVRSQCGVVLQGGGLTPGSIRSNILGTSGLTLKDAWNAAEMAGLKEDITNMPMGMATVISEGASALSGGQRQRLMIARSLVNRPRMVCFDEATSALDNPTQKIVANSMRTLNATRLIIAHRLSTVADADRIIVLDRGKVVQQGTYSELLADEEGHFAMLARRQLA</sequence>
<dbReference type="PROSITE" id="PS50929">
    <property type="entry name" value="ABC_TM1F"/>
    <property type="match status" value="1"/>
</dbReference>
<dbReference type="InterPro" id="IPR017871">
    <property type="entry name" value="ABC_transporter-like_CS"/>
</dbReference>
<dbReference type="SMART" id="SM00382">
    <property type="entry name" value="AAA"/>
    <property type="match status" value="1"/>
</dbReference>
<dbReference type="RefSeq" id="WP_345633554.1">
    <property type="nucleotide sequence ID" value="NZ_BAABJQ010000016.1"/>
</dbReference>
<feature type="transmembrane region" description="Helical" evidence="8">
    <location>
        <begin position="438"/>
        <end position="460"/>
    </location>
</feature>
<dbReference type="Gene3D" id="1.20.1560.10">
    <property type="entry name" value="ABC transporter type 1, transmembrane domain"/>
    <property type="match status" value="1"/>
</dbReference>
<dbReference type="InterPro" id="IPR003593">
    <property type="entry name" value="AAA+_ATPase"/>
</dbReference>
<keyword evidence="2 8" id="KW-0812">Transmembrane</keyword>
<evidence type="ECO:0000256" key="7">
    <source>
        <dbReference type="SAM" id="MobiDB-lite"/>
    </source>
</evidence>
<dbReference type="InterPro" id="IPR027417">
    <property type="entry name" value="P-loop_NTPase"/>
</dbReference>
<dbReference type="PROSITE" id="PS50893">
    <property type="entry name" value="ABC_TRANSPORTER_2"/>
    <property type="match status" value="1"/>
</dbReference>
<dbReference type="SUPFAM" id="SSF90123">
    <property type="entry name" value="ABC transporter transmembrane region"/>
    <property type="match status" value="1"/>
</dbReference>
<proteinExistence type="predicted"/>
<evidence type="ECO:0000313" key="12">
    <source>
        <dbReference type="Proteomes" id="UP001501570"/>
    </source>
</evidence>
<feature type="region of interest" description="Disordered" evidence="7">
    <location>
        <begin position="1"/>
        <end position="20"/>
    </location>
</feature>
<dbReference type="Proteomes" id="UP001501570">
    <property type="component" value="Unassembled WGS sequence"/>
</dbReference>
<keyword evidence="6 8" id="KW-0472">Membrane</keyword>
<feature type="transmembrane region" description="Helical" evidence="8">
    <location>
        <begin position="472"/>
        <end position="498"/>
    </location>
</feature>
<evidence type="ECO:0000256" key="5">
    <source>
        <dbReference type="ARBA" id="ARBA00022989"/>
    </source>
</evidence>
<dbReference type="Pfam" id="PF00005">
    <property type="entry name" value="ABC_tran"/>
    <property type="match status" value="1"/>
</dbReference>
<dbReference type="EMBL" id="BAABJQ010000016">
    <property type="protein sequence ID" value="GAA5192044.1"/>
    <property type="molecule type" value="Genomic_DNA"/>
</dbReference>
<dbReference type="PANTHER" id="PTHR24221:SF654">
    <property type="entry name" value="ATP-BINDING CASSETTE SUB-FAMILY B MEMBER 6"/>
    <property type="match status" value="1"/>
</dbReference>
<feature type="compositionally biased region" description="Polar residues" evidence="7">
    <location>
        <begin position="1"/>
        <end position="12"/>
    </location>
</feature>
<dbReference type="InterPro" id="IPR036640">
    <property type="entry name" value="ABC1_TM_sf"/>
</dbReference>
<evidence type="ECO:0000256" key="1">
    <source>
        <dbReference type="ARBA" id="ARBA00004651"/>
    </source>
</evidence>
<evidence type="ECO:0000259" key="9">
    <source>
        <dbReference type="PROSITE" id="PS50893"/>
    </source>
</evidence>
<organism evidence="11 12">
    <name type="scientific">Rugosimonospora acidiphila</name>
    <dbReference type="NCBI Taxonomy" id="556531"/>
    <lineage>
        <taxon>Bacteria</taxon>
        <taxon>Bacillati</taxon>
        <taxon>Actinomycetota</taxon>
        <taxon>Actinomycetes</taxon>
        <taxon>Micromonosporales</taxon>
        <taxon>Micromonosporaceae</taxon>
        <taxon>Rugosimonospora</taxon>
    </lineage>
</organism>
<dbReference type="PANTHER" id="PTHR24221">
    <property type="entry name" value="ATP-BINDING CASSETTE SUB-FAMILY B"/>
    <property type="match status" value="1"/>
</dbReference>
<keyword evidence="12" id="KW-1185">Reference proteome</keyword>
<keyword evidence="4" id="KW-0067">ATP-binding</keyword>
<feature type="domain" description="ABC transmembrane type-1" evidence="10">
    <location>
        <begin position="438"/>
        <end position="709"/>
    </location>
</feature>
<evidence type="ECO:0000256" key="6">
    <source>
        <dbReference type="ARBA" id="ARBA00023136"/>
    </source>
</evidence>
<evidence type="ECO:0000256" key="2">
    <source>
        <dbReference type="ARBA" id="ARBA00022692"/>
    </source>
</evidence>
<name>A0ABP9S786_9ACTN</name>
<dbReference type="PROSITE" id="PS00211">
    <property type="entry name" value="ABC_TRANSPORTER_1"/>
    <property type="match status" value="1"/>
</dbReference>
<feature type="transmembrane region" description="Helical" evidence="8">
    <location>
        <begin position="690"/>
        <end position="715"/>
    </location>
</feature>
<keyword evidence="3" id="KW-0547">Nucleotide-binding</keyword>
<keyword evidence="5 8" id="KW-1133">Transmembrane helix</keyword>
<dbReference type="Pfam" id="PF00664">
    <property type="entry name" value="ABC_membrane"/>
    <property type="match status" value="1"/>
</dbReference>
<evidence type="ECO:0000259" key="10">
    <source>
        <dbReference type="PROSITE" id="PS50929"/>
    </source>
</evidence>
<dbReference type="SUPFAM" id="SSF52540">
    <property type="entry name" value="P-loop containing nucleoside triphosphate hydrolases"/>
    <property type="match status" value="1"/>
</dbReference>
<evidence type="ECO:0000256" key="8">
    <source>
        <dbReference type="SAM" id="Phobius"/>
    </source>
</evidence>
<feature type="transmembrane region" description="Helical" evidence="8">
    <location>
        <begin position="574"/>
        <end position="593"/>
    </location>
</feature>